<organism evidence="2 3">
    <name type="scientific">Nezara viridula</name>
    <name type="common">Southern green stink bug</name>
    <name type="synonym">Cimex viridulus</name>
    <dbReference type="NCBI Taxonomy" id="85310"/>
    <lineage>
        <taxon>Eukaryota</taxon>
        <taxon>Metazoa</taxon>
        <taxon>Ecdysozoa</taxon>
        <taxon>Arthropoda</taxon>
        <taxon>Hexapoda</taxon>
        <taxon>Insecta</taxon>
        <taxon>Pterygota</taxon>
        <taxon>Neoptera</taxon>
        <taxon>Paraneoptera</taxon>
        <taxon>Hemiptera</taxon>
        <taxon>Heteroptera</taxon>
        <taxon>Panheteroptera</taxon>
        <taxon>Pentatomomorpha</taxon>
        <taxon>Pentatomoidea</taxon>
        <taxon>Pentatomidae</taxon>
        <taxon>Pentatominae</taxon>
        <taxon>Nezara</taxon>
    </lineage>
</organism>
<evidence type="ECO:0000313" key="2">
    <source>
        <dbReference type="EMBL" id="CAH1405737.1"/>
    </source>
</evidence>
<dbReference type="Proteomes" id="UP001152798">
    <property type="component" value="Chromosome 6"/>
</dbReference>
<accession>A0A9P0HQ84</accession>
<reference evidence="2" key="1">
    <citation type="submission" date="2022-01" db="EMBL/GenBank/DDBJ databases">
        <authorList>
            <person name="King R."/>
        </authorList>
    </citation>
    <scope>NUCLEOTIDE SEQUENCE</scope>
</reference>
<dbReference type="AlphaFoldDB" id="A0A9P0HQ84"/>
<sequence>MSKLVLFLLIGVCVIAVHMAPTDDDDAASEIFLDSLEQELKQKLSEIEPRIQIDWKKLLEKVKSNGMIYPRPGPYHGMRSIASPADSDVEPRINWKKLWYKSRPIGGLLNPPMPIVIGNNPVAPPPRPVQ</sequence>
<name>A0A9P0HQ84_NEZVI</name>
<feature type="signal peptide" evidence="1">
    <location>
        <begin position="1"/>
        <end position="19"/>
    </location>
</feature>
<evidence type="ECO:0000256" key="1">
    <source>
        <dbReference type="SAM" id="SignalP"/>
    </source>
</evidence>
<keyword evidence="1" id="KW-0732">Signal</keyword>
<evidence type="ECO:0008006" key="4">
    <source>
        <dbReference type="Google" id="ProtNLM"/>
    </source>
</evidence>
<dbReference type="OrthoDB" id="10360716at2759"/>
<proteinExistence type="predicted"/>
<gene>
    <name evidence="2" type="ORF">NEZAVI_LOCUS13877</name>
</gene>
<protein>
    <recommendedName>
        <fullName evidence="4">Neuropeptide</fullName>
    </recommendedName>
</protein>
<evidence type="ECO:0000313" key="3">
    <source>
        <dbReference type="Proteomes" id="UP001152798"/>
    </source>
</evidence>
<dbReference type="EMBL" id="OV725082">
    <property type="protein sequence ID" value="CAH1405737.1"/>
    <property type="molecule type" value="Genomic_DNA"/>
</dbReference>
<feature type="chain" id="PRO_5040161121" description="Neuropeptide" evidence="1">
    <location>
        <begin position="20"/>
        <end position="130"/>
    </location>
</feature>
<keyword evidence="3" id="KW-1185">Reference proteome</keyword>